<dbReference type="Gene3D" id="2.60.40.420">
    <property type="entry name" value="Cupredoxins - blue copper proteins"/>
    <property type="match status" value="1"/>
</dbReference>
<comment type="cofactor">
    <cofactor evidence="17">
        <name>Cu cation</name>
        <dbReference type="ChEBI" id="CHEBI:23378"/>
    </cofactor>
    <text evidence="17">Binds a copper A center.</text>
</comment>
<dbReference type="FunFam" id="1.10.760.10:FF:000023">
    <property type="entry name" value="Cytochrome c oxidase subunit 2"/>
    <property type="match status" value="1"/>
</dbReference>
<evidence type="ECO:0000256" key="14">
    <source>
        <dbReference type="ARBA" id="ARBA00024688"/>
    </source>
</evidence>
<keyword evidence="9 16" id="KW-0249">Electron transport</keyword>
<dbReference type="GO" id="GO:0005886">
    <property type="term" value="C:plasma membrane"/>
    <property type="evidence" value="ECO:0007669"/>
    <property type="project" value="UniProtKB-SubCell"/>
</dbReference>
<comment type="catalytic activity">
    <reaction evidence="17">
        <text>4 Fe(II)-[cytochrome c] + O2 + 8 H(+)(in) = 4 Fe(III)-[cytochrome c] + 2 H2O + 4 H(+)(out)</text>
        <dbReference type="Rhea" id="RHEA:11436"/>
        <dbReference type="Rhea" id="RHEA-COMP:10350"/>
        <dbReference type="Rhea" id="RHEA-COMP:14399"/>
        <dbReference type="ChEBI" id="CHEBI:15377"/>
        <dbReference type="ChEBI" id="CHEBI:15378"/>
        <dbReference type="ChEBI" id="CHEBI:15379"/>
        <dbReference type="ChEBI" id="CHEBI:29033"/>
        <dbReference type="ChEBI" id="CHEBI:29034"/>
        <dbReference type="EC" id="7.1.1.9"/>
    </reaction>
</comment>
<dbReference type="GO" id="GO:0016491">
    <property type="term" value="F:oxidoreductase activity"/>
    <property type="evidence" value="ECO:0007669"/>
    <property type="project" value="UniProtKB-KW"/>
</dbReference>
<dbReference type="InterPro" id="IPR009056">
    <property type="entry name" value="Cyt_c-like_dom"/>
</dbReference>
<feature type="transmembrane region" description="Helical" evidence="18">
    <location>
        <begin position="72"/>
        <end position="91"/>
    </location>
</feature>
<gene>
    <name evidence="22" type="primary">coxB</name>
    <name evidence="22" type="ORF">LEP1GSC105_2820</name>
</gene>
<dbReference type="GO" id="GO:0005507">
    <property type="term" value="F:copper ion binding"/>
    <property type="evidence" value="ECO:0007669"/>
    <property type="project" value="InterPro"/>
</dbReference>
<comment type="function">
    <text evidence="14 17">Subunits I and II form the functional core of the enzyme complex. Electrons originating in cytochrome c are transferred via heme a and Cu(A) to the binuclear center formed by heme a3 and Cu(B).</text>
</comment>
<dbReference type="PROSITE" id="PS51007">
    <property type="entry name" value="CYTC"/>
    <property type="match status" value="1"/>
</dbReference>
<keyword evidence="6 16" id="KW-0812">Transmembrane</keyword>
<dbReference type="InterPro" id="IPR011759">
    <property type="entry name" value="Cyt_c_oxidase_su2_TM_dom"/>
</dbReference>
<dbReference type="Pfam" id="PF02790">
    <property type="entry name" value="COX2_TM"/>
    <property type="match status" value="1"/>
</dbReference>
<dbReference type="Proteomes" id="UP000001340">
    <property type="component" value="Unassembled WGS sequence"/>
</dbReference>
<dbReference type="PROSITE" id="PS00078">
    <property type="entry name" value="COX2"/>
    <property type="match status" value="1"/>
</dbReference>
<dbReference type="Pfam" id="PF00116">
    <property type="entry name" value="COX2"/>
    <property type="match status" value="1"/>
</dbReference>
<keyword evidence="12 17" id="KW-0186">Copper</keyword>
<evidence type="ECO:0000259" key="20">
    <source>
        <dbReference type="PROSITE" id="PS50999"/>
    </source>
</evidence>
<comment type="similarity">
    <text evidence="2 16">Belongs to the cytochrome c oxidase subunit 2 family.</text>
</comment>
<keyword evidence="13 18" id="KW-0472">Membrane</keyword>
<dbReference type="GO" id="GO:0020037">
    <property type="term" value="F:heme binding"/>
    <property type="evidence" value="ECO:0007669"/>
    <property type="project" value="InterPro"/>
</dbReference>
<evidence type="ECO:0000256" key="5">
    <source>
        <dbReference type="ARBA" id="ARBA00022660"/>
    </source>
</evidence>
<keyword evidence="22" id="KW-0560">Oxidoreductase</keyword>
<dbReference type="Gene3D" id="1.10.287.90">
    <property type="match status" value="1"/>
</dbReference>
<dbReference type="SUPFAM" id="SSF49503">
    <property type="entry name" value="Cupredoxins"/>
    <property type="match status" value="1"/>
</dbReference>
<evidence type="ECO:0000256" key="7">
    <source>
        <dbReference type="ARBA" id="ARBA00022723"/>
    </source>
</evidence>
<dbReference type="InterPro" id="IPR008972">
    <property type="entry name" value="Cupredoxin"/>
</dbReference>
<keyword evidence="3 16" id="KW-0813">Transport</keyword>
<dbReference type="RefSeq" id="WP_000220059.1">
    <property type="nucleotide sequence ID" value="NZ_AHNR02000045.1"/>
</dbReference>
<evidence type="ECO:0000259" key="21">
    <source>
        <dbReference type="PROSITE" id="PS51007"/>
    </source>
</evidence>
<keyword evidence="10 18" id="KW-1133">Transmembrane helix</keyword>
<evidence type="ECO:0000313" key="23">
    <source>
        <dbReference type="Proteomes" id="UP000001340"/>
    </source>
</evidence>
<sequence length="333" mass="37679">MTWLNLITATSFMPVQASEVAKNVDHLYLFLLVSSLISFVILIGGMTWFIFKYRRKTDSDKTAYITHNTLAEFLWSFIPLVIMIVIFWWGWRIFADLRSVHEKGDIEIHVTARQWQWTFKYPNGVTIVSPNATEKLNTLFQPNGIYVPVGKTVRLVMTSQDVLHSFYVPAFRNKMDAIPGRYTTLTFTPTEKGDFVVYCTEFCGTSHSNMLSAIRVVDNETFDKWYAEAGNVDLSKIPPTELGKKLYAEKACAGCHSTDGSRLVGPSYKGLFGSTREFESGPGVIADENYIRKSILQPTAQVVKGYPPAMPSYQGQLSDDEINALIEYIKTLK</sequence>
<dbReference type="FunFam" id="1.10.287.90:FF:000010">
    <property type="entry name" value="Cytochrome c oxidase subunit 2"/>
    <property type="match status" value="1"/>
</dbReference>
<dbReference type="SUPFAM" id="SSF46626">
    <property type="entry name" value="Cytochrome c"/>
    <property type="match status" value="1"/>
</dbReference>
<dbReference type="GO" id="GO:0042773">
    <property type="term" value="P:ATP synthesis coupled electron transport"/>
    <property type="evidence" value="ECO:0007669"/>
    <property type="project" value="TreeGrafter"/>
</dbReference>
<evidence type="ECO:0000256" key="10">
    <source>
        <dbReference type="ARBA" id="ARBA00022989"/>
    </source>
</evidence>
<comment type="subcellular location">
    <subcellularLocation>
        <location evidence="16">Cell membrane</location>
        <topology evidence="16">Multi-pass membrane protein</topology>
    </subcellularLocation>
    <subcellularLocation>
        <location evidence="1">Membrane</location>
        <topology evidence="1">Multi-pass membrane protein</topology>
    </subcellularLocation>
</comment>
<accession>A0A0E2D2U6</accession>
<keyword evidence="5 16" id="KW-0679">Respiratory chain</keyword>
<dbReference type="PROSITE" id="PS50857">
    <property type="entry name" value="COX2_CUA"/>
    <property type="match status" value="1"/>
</dbReference>
<dbReference type="InterPro" id="IPR036257">
    <property type="entry name" value="Cyt_c_oxidase_su2_TM_sf"/>
</dbReference>
<evidence type="ECO:0000256" key="8">
    <source>
        <dbReference type="ARBA" id="ARBA00022967"/>
    </source>
</evidence>
<reference evidence="22 23" key="1">
    <citation type="submission" date="2012-10" db="EMBL/GenBank/DDBJ databases">
        <authorList>
            <person name="Harkins D.M."/>
            <person name="Durkin A.S."/>
            <person name="Brinkac L.M."/>
            <person name="Haft D.H."/>
            <person name="Selengut J.D."/>
            <person name="Sanka R."/>
            <person name="DePew J."/>
            <person name="Purushe J."/>
            <person name="Chanthongthip A."/>
            <person name="Lattana O."/>
            <person name="Phetsouvanh R."/>
            <person name="Newton P.N."/>
            <person name="Vinetz J.M."/>
            <person name="Sutton G.G."/>
            <person name="Nierman W.C."/>
            <person name="Fouts D.E."/>
        </authorList>
    </citation>
    <scope>NUCLEOTIDE SEQUENCE [LARGE SCALE GENOMIC DNA]</scope>
    <source>
        <strain evidence="22 23">UI 12758</strain>
    </source>
</reference>
<proteinExistence type="inferred from homology"/>
<dbReference type="AlphaFoldDB" id="A0A0E2D2U6"/>
<dbReference type="Gene3D" id="1.10.760.10">
    <property type="entry name" value="Cytochrome c-like domain"/>
    <property type="match status" value="1"/>
</dbReference>
<dbReference type="PRINTS" id="PR01166">
    <property type="entry name" value="CYCOXIDASEII"/>
</dbReference>
<evidence type="ECO:0000256" key="6">
    <source>
        <dbReference type="ARBA" id="ARBA00022692"/>
    </source>
</evidence>
<evidence type="ECO:0000256" key="18">
    <source>
        <dbReference type="SAM" id="Phobius"/>
    </source>
</evidence>
<dbReference type="GeneID" id="61143566"/>
<dbReference type="CDD" id="cd13915">
    <property type="entry name" value="CuRO_HCO_II_like_2"/>
    <property type="match status" value="1"/>
</dbReference>
<dbReference type="InterPro" id="IPR002429">
    <property type="entry name" value="CcO_II-like_C"/>
</dbReference>
<keyword evidence="4 15" id="KW-0349">Heme</keyword>
<feature type="domain" description="Cytochrome oxidase subunit II transmembrane region profile" evidence="20">
    <location>
        <begin position="4"/>
        <end position="101"/>
    </location>
</feature>
<evidence type="ECO:0000313" key="22">
    <source>
        <dbReference type="EMBL" id="EKR54311.1"/>
    </source>
</evidence>
<evidence type="ECO:0000256" key="17">
    <source>
        <dbReference type="RuleBase" id="RU004024"/>
    </source>
</evidence>
<dbReference type="PROSITE" id="PS50999">
    <property type="entry name" value="COX2_TM"/>
    <property type="match status" value="1"/>
</dbReference>
<feature type="domain" description="Cytochrome oxidase subunit II copper A binding" evidence="19">
    <location>
        <begin position="103"/>
        <end position="228"/>
    </location>
</feature>
<evidence type="ECO:0000256" key="13">
    <source>
        <dbReference type="ARBA" id="ARBA00023136"/>
    </source>
</evidence>
<evidence type="ECO:0000256" key="9">
    <source>
        <dbReference type="ARBA" id="ARBA00022982"/>
    </source>
</evidence>
<organism evidence="22 23">
    <name type="scientific">Leptospira interrogans str. UI 12758</name>
    <dbReference type="NCBI Taxonomy" id="1049938"/>
    <lineage>
        <taxon>Bacteria</taxon>
        <taxon>Pseudomonadati</taxon>
        <taxon>Spirochaetota</taxon>
        <taxon>Spirochaetia</taxon>
        <taxon>Leptospirales</taxon>
        <taxon>Leptospiraceae</taxon>
        <taxon>Leptospira</taxon>
    </lineage>
</organism>
<keyword evidence="11 15" id="KW-0408">Iron</keyword>
<dbReference type="SUPFAM" id="SSF81464">
    <property type="entry name" value="Cytochrome c oxidase subunit II-like, transmembrane region"/>
    <property type="match status" value="1"/>
</dbReference>
<evidence type="ECO:0000256" key="1">
    <source>
        <dbReference type="ARBA" id="ARBA00004141"/>
    </source>
</evidence>
<dbReference type="EC" id="7.1.1.9" evidence="17"/>
<dbReference type="InterPro" id="IPR045187">
    <property type="entry name" value="CcO_II"/>
</dbReference>
<keyword evidence="7 15" id="KW-0479">Metal-binding</keyword>
<evidence type="ECO:0000256" key="11">
    <source>
        <dbReference type="ARBA" id="ARBA00023004"/>
    </source>
</evidence>
<evidence type="ECO:0000256" key="12">
    <source>
        <dbReference type="ARBA" id="ARBA00023008"/>
    </source>
</evidence>
<dbReference type="PANTHER" id="PTHR22888">
    <property type="entry name" value="CYTOCHROME C OXIDASE, SUBUNIT II"/>
    <property type="match status" value="1"/>
</dbReference>
<feature type="transmembrane region" description="Helical" evidence="18">
    <location>
        <begin position="27"/>
        <end position="51"/>
    </location>
</feature>
<keyword evidence="8" id="KW-1278">Translocase</keyword>
<feature type="domain" description="Cytochrome c" evidence="21">
    <location>
        <begin position="238"/>
        <end position="333"/>
    </location>
</feature>
<evidence type="ECO:0000256" key="4">
    <source>
        <dbReference type="ARBA" id="ARBA00022617"/>
    </source>
</evidence>
<evidence type="ECO:0000256" key="2">
    <source>
        <dbReference type="ARBA" id="ARBA00007866"/>
    </source>
</evidence>
<dbReference type="Pfam" id="PF00034">
    <property type="entry name" value="Cytochrom_C"/>
    <property type="match status" value="1"/>
</dbReference>
<dbReference type="GO" id="GO:0004129">
    <property type="term" value="F:cytochrome-c oxidase activity"/>
    <property type="evidence" value="ECO:0007669"/>
    <property type="project" value="UniProtKB-EC"/>
</dbReference>
<dbReference type="PANTHER" id="PTHR22888:SF9">
    <property type="entry name" value="CYTOCHROME C OXIDASE SUBUNIT 2"/>
    <property type="match status" value="1"/>
</dbReference>
<evidence type="ECO:0000256" key="16">
    <source>
        <dbReference type="RuleBase" id="RU000456"/>
    </source>
</evidence>
<dbReference type="InterPro" id="IPR001505">
    <property type="entry name" value="Copper_CuA"/>
</dbReference>
<evidence type="ECO:0000256" key="3">
    <source>
        <dbReference type="ARBA" id="ARBA00022448"/>
    </source>
</evidence>
<dbReference type="EMBL" id="AHNR02000045">
    <property type="protein sequence ID" value="EKR54311.1"/>
    <property type="molecule type" value="Genomic_DNA"/>
</dbReference>
<dbReference type="InterPro" id="IPR036909">
    <property type="entry name" value="Cyt_c-like_dom_sf"/>
</dbReference>
<evidence type="ECO:0000256" key="15">
    <source>
        <dbReference type="PROSITE-ProRule" id="PRU00433"/>
    </source>
</evidence>
<name>A0A0E2D2U6_LEPIR</name>
<evidence type="ECO:0000259" key="19">
    <source>
        <dbReference type="PROSITE" id="PS50857"/>
    </source>
</evidence>
<dbReference type="NCBIfam" id="TIGR02866">
    <property type="entry name" value="CoxB"/>
    <property type="match status" value="1"/>
</dbReference>
<comment type="caution">
    <text evidence="22">The sequence shown here is derived from an EMBL/GenBank/DDBJ whole genome shotgun (WGS) entry which is preliminary data.</text>
</comment>
<protein>
    <recommendedName>
        <fullName evidence="17">Cytochrome c oxidase subunit 2</fullName>
        <ecNumber evidence="17">7.1.1.9</ecNumber>
    </recommendedName>
</protein>
<dbReference type="InterPro" id="IPR014222">
    <property type="entry name" value="Cyt_c_oxidase_su2"/>
</dbReference>